<feature type="domain" description="Helix-turn-helix type 11" evidence="3">
    <location>
        <begin position="6"/>
        <end position="58"/>
    </location>
</feature>
<dbReference type="RefSeq" id="WP_091743937.1">
    <property type="nucleotide sequence ID" value="NZ_FODY01000002.1"/>
</dbReference>
<gene>
    <name evidence="4" type="ORF">SAMN04490178_102234</name>
</gene>
<dbReference type="STRING" id="112903.SAMN04490178_102234"/>
<dbReference type="PIRSF" id="PIRSF037847">
    <property type="entry name" value="NiaR"/>
    <property type="match status" value="1"/>
</dbReference>
<evidence type="ECO:0000259" key="2">
    <source>
        <dbReference type="Pfam" id="PF02829"/>
    </source>
</evidence>
<protein>
    <recommendedName>
        <fullName evidence="6">Transcription repressor NadR</fullName>
    </recommendedName>
</protein>
<proteinExistence type="predicted"/>
<evidence type="ECO:0008006" key="6">
    <source>
        <dbReference type="Google" id="ProtNLM"/>
    </source>
</evidence>
<dbReference type="GO" id="GO:0046872">
    <property type="term" value="F:metal ion binding"/>
    <property type="evidence" value="ECO:0007669"/>
    <property type="project" value="UniProtKB-KW"/>
</dbReference>
<dbReference type="InterPro" id="IPR035922">
    <property type="entry name" value="3H_dom_sf"/>
</dbReference>
<feature type="binding site" evidence="1">
    <location>
        <position position="84"/>
    </location>
    <ligand>
        <name>Ni(2+)</name>
        <dbReference type="ChEBI" id="CHEBI:49786"/>
    </ligand>
</feature>
<dbReference type="AlphaFoldDB" id="A0A1H8Q9H8"/>
<feature type="binding site" evidence="1">
    <location>
        <position position="76"/>
    </location>
    <ligand>
        <name>Ni(2+)</name>
        <dbReference type="ChEBI" id="CHEBI:49786"/>
    </ligand>
</feature>
<dbReference type="InterPro" id="IPR013196">
    <property type="entry name" value="HTH_11"/>
</dbReference>
<dbReference type="Proteomes" id="UP000198847">
    <property type="component" value="Unassembled WGS sequence"/>
</dbReference>
<dbReference type="OrthoDB" id="9792661at2"/>
<dbReference type="Gene3D" id="3.30.1340.20">
    <property type="entry name" value="3H domain"/>
    <property type="match status" value="1"/>
</dbReference>
<dbReference type="PANTHER" id="PTHR40068:SF1">
    <property type="entry name" value="TRANSCRIPTION REPRESSOR NIAR-RELATED"/>
    <property type="match status" value="1"/>
</dbReference>
<sequence length="170" mass="18651">MEAKKRRERLLERLQQSDEPLKGTVLAKELGVSRQIIVGDMAILRAAGTHVYATPNGYVLPRPKPQGMIATLACRHTTGKMGEELEIMVDYGAKVLNVIVEHPVYGEIRANLMLASRQDVADFVEKLEASGAEPISIVTGGVHLHTIEVPTGEILQKIQAKLHEKGILLD</sequence>
<feature type="binding site" evidence="1">
    <location>
        <position position="145"/>
    </location>
    <ligand>
        <name>Ni(2+)</name>
        <dbReference type="ChEBI" id="CHEBI:49786"/>
    </ligand>
</feature>
<organism evidence="4 5">
    <name type="scientific">Propionispora vibrioides</name>
    <dbReference type="NCBI Taxonomy" id="112903"/>
    <lineage>
        <taxon>Bacteria</taxon>
        <taxon>Bacillati</taxon>
        <taxon>Bacillota</taxon>
        <taxon>Negativicutes</taxon>
        <taxon>Selenomonadales</taxon>
        <taxon>Sporomusaceae</taxon>
        <taxon>Propionispora</taxon>
    </lineage>
</organism>
<feature type="binding site" evidence="1">
    <location>
        <position position="143"/>
    </location>
    <ligand>
        <name>Ni(2+)</name>
        <dbReference type="ChEBI" id="CHEBI:49786"/>
    </ligand>
</feature>
<dbReference type="SUPFAM" id="SSF46785">
    <property type="entry name" value="Winged helix' DNA-binding domain"/>
    <property type="match status" value="1"/>
</dbReference>
<dbReference type="Pfam" id="PF02829">
    <property type="entry name" value="3H"/>
    <property type="match status" value="1"/>
</dbReference>
<evidence type="ECO:0000313" key="4">
    <source>
        <dbReference type="EMBL" id="SEO50880.1"/>
    </source>
</evidence>
<dbReference type="Gene3D" id="1.10.10.10">
    <property type="entry name" value="Winged helix-like DNA-binding domain superfamily/Winged helix DNA-binding domain"/>
    <property type="match status" value="1"/>
</dbReference>
<dbReference type="SUPFAM" id="SSF75500">
    <property type="entry name" value="Putative transcriptional regulator TM1602, C-terminal domain"/>
    <property type="match status" value="1"/>
</dbReference>
<dbReference type="EMBL" id="FODY01000002">
    <property type="protein sequence ID" value="SEO50880.1"/>
    <property type="molecule type" value="Genomic_DNA"/>
</dbReference>
<reference evidence="4 5" key="1">
    <citation type="submission" date="2016-10" db="EMBL/GenBank/DDBJ databases">
        <authorList>
            <person name="de Groot N.N."/>
        </authorList>
    </citation>
    <scope>NUCLEOTIDE SEQUENCE [LARGE SCALE GENOMIC DNA]</scope>
    <source>
        <strain evidence="4 5">DSM 13305</strain>
    </source>
</reference>
<dbReference type="Pfam" id="PF08279">
    <property type="entry name" value="HTH_11"/>
    <property type="match status" value="1"/>
</dbReference>
<dbReference type="PANTHER" id="PTHR40068">
    <property type="entry name" value="TRANSCRIPTION REPRESSOR NIAR-RELATED"/>
    <property type="match status" value="1"/>
</dbReference>
<name>A0A1H8Q9H8_9FIRM</name>
<evidence type="ECO:0000313" key="5">
    <source>
        <dbReference type="Proteomes" id="UP000198847"/>
    </source>
</evidence>
<evidence type="ECO:0000256" key="1">
    <source>
        <dbReference type="PIRSR" id="PIRSR037847-1"/>
    </source>
</evidence>
<keyword evidence="5" id="KW-1185">Reference proteome</keyword>
<dbReference type="InterPro" id="IPR026043">
    <property type="entry name" value="NadR"/>
</dbReference>
<keyword evidence="1" id="KW-0533">Nickel</keyword>
<dbReference type="InterPro" id="IPR036388">
    <property type="entry name" value="WH-like_DNA-bd_sf"/>
</dbReference>
<keyword evidence="1" id="KW-0479">Metal-binding</keyword>
<evidence type="ECO:0000259" key="3">
    <source>
        <dbReference type="Pfam" id="PF08279"/>
    </source>
</evidence>
<dbReference type="InterPro" id="IPR036390">
    <property type="entry name" value="WH_DNA-bd_sf"/>
</dbReference>
<feature type="domain" description="3H" evidence="2">
    <location>
        <begin position="73"/>
        <end position="168"/>
    </location>
</feature>
<accession>A0A1H8Q9H8</accession>
<dbReference type="InterPro" id="IPR004173">
    <property type="entry name" value="3H_domain"/>
</dbReference>